<dbReference type="InterPro" id="IPR005552">
    <property type="entry name" value="Scramblase"/>
</dbReference>
<proteinExistence type="inferred from homology"/>
<dbReference type="PANTHER" id="PTHR23248:SF63">
    <property type="entry name" value="PHOSPHOLIPID SCRAMBLASE"/>
    <property type="match status" value="1"/>
</dbReference>
<comment type="function">
    <text evidence="2">May mediate accelerated ATP-independent bidirectional transbilayer migration of phospholipids upon binding calcium ions that results in a loss of phospholipid asymmetry in the plasma membrane.</text>
</comment>
<dbReference type="STRING" id="1561998.A0A1I7UVB7"/>
<keyword evidence="3" id="KW-1185">Reference proteome</keyword>
<dbReference type="Pfam" id="PF03803">
    <property type="entry name" value="Scramblase"/>
    <property type="match status" value="1"/>
</dbReference>
<name>A0A1I7UVB7_9PELO</name>
<sequence length="255" mass="28347">MEKAVITIQPGVVSPTIPLETIPPKPEYTWMPRPPVDCLQGLEYLGPVDTVKIHYKINPIEIADDFKLFTTRYILENAKGEQMYYGHEKRTCCEEFSCSPKINKIHIFDCFKREALTISWPSGTRCGGCFGCCPSSEPRCTVSTQFGDLGTVKQTSACCQFNFDVIDDSGNTVFQIDGPSACHLLKCGKREFKIRQGTTVIGKVAMTKIGNPITCHKPFAVTFPKEMNVKHKGLLLGAAFLISYLQFQDGTTGLE</sequence>
<accession>A0A1I7UVB7</accession>
<reference evidence="4" key="1">
    <citation type="submission" date="2016-11" db="UniProtKB">
        <authorList>
            <consortium name="WormBaseParasite"/>
        </authorList>
    </citation>
    <scope>IDENTIFICATION</scope>
</reference>
<keyword evidence="2" id="KW-0564">Palmitate</keyword>
<keyword evidence="2" id="KW-0106">Calcium</keyword>
<organism evidence="3 4">
    <name type="scientific">Caenorhabditis tropicalis</name>
    <dbReference type="NCBI Taxonomy" id="1561998"/>
    <lineage>
        <taxon>Eukaryota</taxon>
        <taxon>Metazoa</taxon>
        <taxon>Ecdysozoa</taxon>
        <taxon>Nematoda</taxon>
        <taxon>Chromadorea</taxon>
        <taxon>Rhabditida</taxon>
        <taxon>Rhabditina</taxon>
        <taxon>Rhabditomorpha</taxon>
        <taxon>Rhabditoidea</taxon>
        <taxon>Rhabditidae</taxon>
        <taxon>Peloderinae</taxon>
        <taxon>Caenorhabditis</taxon>
    </lineage>
</organism>
<dbReference type="PANTHER" id="PTHR23248">
    <property type="entry name" value="PHOSPHOLIPID SCRAMBLASE-RELATED"/>
    <property type="match status" value="1"/>
</dbReference>
<dbReference type="eggNOG" id="KOG0621">
    <property type="taxonomic scope" value="Eukaryota"/>
</dbReference>
<dbReference type="GO" id="GO:0017128">
    <property type="term" value="F:phospholipid scramblase activity"/>
    <property type="evidence" value="ECO:0007669"/>
    <property type="project" value="InterPro"/>
</dbReference>
<dbReference type="AlphaFoldDB" id="A0A1I7UVB7"/>
<evidence type="ECO:0000313" key="4">
    <source>
        <dbReference type="WBParaSite" id="Csp11.Scaffold630.g19706.t1"/>
    </source>
</evidence>
<protein>
    <recommendedName>
        <fullName evidence="2">Phospholipid scramblase</fullName>
    </recommendedName>
</protein>
<dbReference type="Proteomes" id="UP000095282">
    <property type="component" value="Unplaced"/>
</dbReference>
<comment type="similarity">
    <text evidence="1 2">Belongs to the phospholipid scramblase family.</text>
</comment>
<evidence type="ECO:0000313" key="3">
    <source>
        <dbReference type="Proteomes" id="UP000095282"/>
    </source>
</evidence>
<dbReference type="GO" id="GO:0005886">
    <property type="term" value="C:plasma membrane"/>
    <property type="evidence" value="ECO:0007669"/>
    <property type="project" value="TreeGrafter"/>
</dbReference>
<evidence type="ECO:0000256" key="1">
    <source>
        <dbReference type="ARBA" id="ARBA00005350"/>
    </source>
</evidence>
<comment type="cofactor">
    <cofactor evidence="2">
        <name>Ca(2+)</name>
        <dbReference type="ChEBI" id="CHEBI:29108"/>
    </cofactor>
</comment>
<keyword evidence="2" id="KW-0449">Lipoprotein</keyword>
<evidence type="ECO:0000256" key="2">
    <source>
        <dbReference type="RuleBase" id="RU363116"/>
    </source>
</evidence>
<dbReference type="WBParaSite" id="Csp11.Scaffold630.g19706.t1">
    <property type="protein sequence ID" value="Csp11.Scaffold630.g19706.t1"/>
    <property type="gene ID" value="Csp11.Scaffold630.g19706"/>
</dbReference>